<gene>
    <name evidence="4" type="ORF">SAMN02583745_02824</name>
</gene>
<reference evidence="5" key="1">
    <citation type="submission" date="2016-10" db="EMBL/GenBank/DDBJ databases">
        <authorList>
            <person name="Varghese N."/>
            <person name="Submissions S."/>
        </authorList>
    </citation>
    <scope>NUCLEOTIDE SEQUENCE [LARGE SCALE GENOMIC DNA]</scope>
    <source>
        <strain evidence="5">DSM 18579</strain>
    </source>
</reference>
<dbReference type="Proteomes" id="UP000242642">
    <property type="component" value="Unassembled WGS sequence"/>
</dbReference>
<dbReference type="STRING" id="1123402.SAMN02583745_02824"/>
<dbReference type="NCBIfam" id="TIGR01643">
    <property type="entry name" value="YD_repeat_2x"/>
    <property type="match status" value="1"/>
</dbReference>
<feature type="region of interest" description="Disordered" evidence="2">
    <location>
        <begin position="76"/>
        <end position="95"/>
    </location>
</feature>
<dbReference type="InterPro" id="IPR022385">
    <property type="entry name" value="Rhs_assc_core"/>
</dbReference>
<keyword evidence="5" id="KW-1185">Reference proteome</keyword>
<dbReference type="AlphaFoldDB" id="A0A1I0FMB1"/>
<dbReference type="Gene3D" id="2.180.10.10">
    <property type="entry name" value="RHS repeat-associated core"/>
    <property type="match status" value="1"/>
</dbReference>
<dbReference type="Pfam" id="PF05593">
    <property type="entry name" value="RHS_repeat"/>
    <property type="match status" value="1"/>
</dbReference>
<keyword evidence="1" id="KW-0677">Repeat</keyword>
<evidence type="ECO:0000313" key="4">
    <source>
        <dbReference type="EMBL" id="SET59519.1"/>
    </source>
</evidence>
<name>A0A1I0FMB1_9GAMM</name>
<organism evidence="4 5">
    <name type="scientific">Thorsellia anophelis DSM 18579</name>
    <dbReference type="NCBI Taxonomy" id="1123402"/>
    <lineage>
        <taxon>Bacteria</taxon>
        <taxon>Pseudomonadati</taxon>
        <taxon>Pseudomonadota</taxon>
        <taxon>Gammaproteobacteria</taxon>
        <taxon>Enterobacterales</taxon>
        <taxon>Thorselliaceae</taxon>
        <taxon>Thorsellia</taxon>
    </lineage>
</organism>
<evidence type="ECO:0000313" key="5">
    <source>
        <dbReference type="Proteomes" id="UP000242642"/>
    </source>
</evidence>
<dbReference type="InterPro" id="IPR056823">
    <property type="entry name" value="TEN-like_YD-shell"/>
</dbReference>
<dbReference type="PANTHER" id="PTHR32305:SF15">
    <property type="entry name" value="PROTEIN RHSA-RELATED"/>
    <property type="match status" value="1"/>
</dbReference>
<evidence type="ECO:0000256" key="2">
    <source>
        <dbReference type="SAM" id="MobiDB-lite"/>
    </source>
</evidence>
<dbReference type="OrthoDB" id="6043530at2"/>
<accession>A0A1I0FMB1</accession>
<protein>
    <submittedName>
        <fullName evidence="4">RHS repeat-associated core domain-containing protein</fullName>
    </submittedName>
</protein>
<dbReference type="InterPro" id="IPR050708">
    <property type="entry name" value="T6SS_VgrG/RHS"/>
</dbReference>
<dbReference type="PANTHER" id="PTHR32305">
    <property type="match status" value="1"/>
</dbReference>
<dbReference type="InterPro" id="IPR006530">
    <property type="entry name" value="YD"/>
</dbReference>
<proteinExistence type="predicted"/>
<dbReference type="NCBIfam" id="TIGR03696">
    <property type="entry name" value="Rhs_assc_core"/>
    <property type="match status" value="1"/>
</dbReference>
<evidence type="ECO:0000256" key="1">
    <source>
        <dbReference type="ARBA" id="ARBA00022737"/>
    </source>
</evidence>
<feature type="domain" description="Teneurin-like YD-shell" evidence="3">
    <location>
        <begin position="143"/>
        <end position="226"/>
    </location>
</feature>
<sequence>MTGRTIKNGDNWFKYDNQGRLIEKRVVENGFRPRTYFYHWNALNQLVRYITSQGDEWHYQYDAFGRRIRKFQVIHHDQQVDKRPRPGPLSQPKSQPKIGCEYYYLGDPLIEEAPIYADGTVAFEHSTHWLYAPNQLTPTARYQQGELNYVITDQIGTPTELLAEDGTGRWRVKHNLWGSILKQYSVNDDDFCNLRFPGQYLDNESGLHYNRHRYYDPNTAQYLTTDPIGLAGGFNPYGYVHNPTGWIDPLGLVCCEFDSGMSRVEAARLRQAKMLQDNIGYNISPKSWEQYPSIGKNGTFVTDKEGALKYFDTKSGEINIPSSLARDI</sequence>
<dbReference type="EMBL" id="FOHV01000044">
    <property type="protein sequence ID" value="SET59519.1"/>
    <property type="molecule type" value="Genomic_DNA"/>
</dbReference>
<dbReference type="InterPro" id="IPR031325">
    <property type="entry name" value="RHS_repeat"/>
</dbReference>
<evidence type="ECO:0000259" key="3">
    <source>
        <dbReference type="Pfam" id="PF25023"/>
    </source>
</evidence>
<dbReference type="Pfam" id="PF25023">
    <property type="entry name" value="TEN_YD-shell"/>
    <property type="match status" value="1"/>
</dbReference>